<dbReference type="AlphaFoldDB" id="A0AAW1V3H7"/>
<dbReference type="PANTHER" id="PTHR10380:SF205">
    <property type="entry name" value="CUTICULAR PROTEIN 97EB"/>
    <property type="match status" value="1"/>
</dbReference>
<keyword evidence="5" id="KW-1185">Reference proteome</keyword>
<dbReference type="InterPro" id="IPR050468">
    <property type="entry name" value="Cuticle_Struct_Prot"/>
</dbReference>
<dbReference type="Pfam" id="PF00379">
    <property type="entry name" value="Chitin_bind_4"/>
    <property type="match status" value="1"/>
</dbReference>
<accession>A0AAW1V3H7</accession>
<feature type="region of interest" description="Disordered" evidence="2">
    <location>
        <begin position="96"/>
        <end position="148"/>
    </location>
</feature>
<feature type="compositionally biased region" description="Basic and acidic residues" evidence="2">
    <location>
        <begin position="131"/>
        <end position="148"/>
    </location>
</feature>
<keyword evidence="1" id="KW-0193">Cuticle</keyword>
<proteinExistence type="predicted"/>
<dbReference type="EMBL" id="JARQZJ010000106">
    <property type="protein sequence ID" value="KAK9887272.1"/>
    <property type="molecule type" value="Genomic_DNA"/>
</dbReference>
<dbReference type="PANTHER" id="PTHR10380">
    <property type="entry name" value="CUTICLE PROTEIN"/>
    <property type="match status" value="1"/>
</dbReference>
<feature type="compositionally biased region" description="Polar residues" evidence="2">
    <location>
        <begin position="208"/>
        <end position="245"/>
    </location>
</feature>
<evidence type="ECO:0008006" key="6">
    <source>
        <dbReference type="Google" id="ProtNLM"/>
    </source>
</evidence>
<evidence type="ECO:0000313" key="5">
    <source>
        <dbReference type="Proteomes" id="UP001431783"/>
    </source>
</evidence>
<evidence type="ECO:0000256" key="2">
    <source>
        <dbReference type="SAM" id="MobiDB-lite"/>
    </source>
</evidence>
<dbReference type="GO" id="GO:0008010">
    <property type="term" value="F:structural constituent of chitin-based larval cuticle"/>
    <property type="evidence" value="ECO:0007669"/>
    <property type="project" value="TreeGrafter"/>
</dbReference>
<gene>
    <name evidence="4" type="ORF">WA026_021125</name>
</gene>
<name>A0AAW1V3H7_9CUCU</name>
<evidence type="ECO:0000313" key="4">
    <source>
        <dbReference type="EMBL" id="KAK9887272.1"/>
    </source>
</evidence>
<keyword evidence="3" id="KW-0732">Signal</keyword>
<comment type="caution">
    <text evidence="4">The sequence shown here is derived from an EMBL/GenBank/DDBJ whole genome shotgun (WGS) entry which is preliminary data.</text>
</comment>
<sequence>MKPSRWKNTNFLILFLQLFLIGAFLVATHAKKNHYTTPVPILKQINKHNEDGSYSYGYEAADGTFKIETKYPDGEVYGKYGYVDDTGKLREVEYGASKRGFEPSGNDIQVPPPTLEQNQNFISKPDGVDDGQYREDPGVYYRNDEGYKEGHQHPLSIYRQNPQASTQQQTDFRFNWDQPKLLSQYQRQPQYQQPAQYRDHTHYKEPLQHQQPRTQYYQPSASQYDWRSQSHYNSQPSYNPRSWNQFQGHPASNVDIWTGSYSVNYRR</sequence>
<feature type="chain" id="PRO_5043362875" description="Cuticular protein" evidence="3">
    <location>
        <begin position="31"/>
        <end position="267"/>
    </location>
</feature>
<dbReference type="PROSITE" id="PS51155">
    <property type="entry name" value="CHIT_BIND_RR_2"/>
    <property type="match status" value="1"/>
</dbReference>
<dbReference type="PRINTS" id="PR00947">
    <property type="entry name" value="CUTICLE"/>
</dbReference>
<feature type="region of interest" description="Disordered" evidence="2">
    <location>
        <begin position="206"/>
        <end position="245"/>
    </location>
</feature>
<dbReference type="InterPro" id="IPR000618">
    <property type="entry name" value="Insect_cuticle"/>
</dbReference>
<evidence type="ECO:0000256" key="3">
    <source>
        <dbReference type="SAM" id="SignalP"/>
    </source>
</evidence>
<organism evidence="4 5">
    <name type="scientific">Henosepilachna vigintioctopunctata</name>
    <dbReference type="NCBI Taxonomy" id="420089"/>
    <lineage>
        <taxon>Eukaryota</taxon>
        <taxon>Metazoa</taxon>
        <taxon>Ecdysozoa</taxon>
        <taxon>Arthropoda</taxon>
        <taxon>Hexapoda</taxon>
        <taxon>Insecta</taxon>
        <taxon>Pterygota</taxon>
        <taxon>Neoptera</taxon>
        <taxon>Endopterygota</taxon>
        <taxon>Coleoptera</taxon>
        <taxon>Polyphaga</taxon>
        <taxon>Cucujiformia</taxon>
        <taxon>Coccinelloidea</taxon>
        <taxon>Coccinellidae</taxon>
        <taxon>Epilachninae</taxon>
        <taxon>Epilachnini</taxon>
        <taxon>Henosepilachna</taxon>
    </lineage>
</organism>
<dbReference type="GO" id="GO:0062129">
    <property type="term" value="C:chitin-based extracellular matrix"/>
    <property type="evidence" value="ECO:0007669"/>
    <property type="project" value="TreeGrafter"/>
</dbReference>
<feature type="signal peptide" evidence="3">
    <location>
        <begin position="1"/>
        <end position="30"/>
    </location>
</feature>
<protein>
    <recommendedName>
        <fullName evidence="6">Cuticular protein</fullName>
    </recommendedName>
</protein>
<reference evidence="4 5" key="1">
    <citation type="submission" date="2023-03" db="EMBL/GenBank/DDBJ databases">
        <title>Genome insight into feeding habits of ladybird beetles.</title>
        <authorList>
            <person name="Li H.-S."/>
            <person name="Huang Y.-H."/>
            <person name="Pang H."/>
        </authorList>
    </citation>
    <scope>NUCLEOTIDE SEQUENCE [LARGE SCALE GENOMIC DNA]</scope>
    <source>
        <strain evidence="4">SYSU_2023b</strain>
        <tissue evidence="4">Whole body</tissue>
    </source>
</reference>
<evidence type="ECO:0000256" key="1">
    <source>
        <dbReference type="PROSITE-ProRule" id="PRU00497"/>
    </source>
</evidence>
<dbReference type="Proteomes" id="UP001431783">
    <property type="component" value="Unassembled WGS sequence"/>
</dbReference>